<evidence type="ECO:0000313" key="3">
    <source>
        <dbReference type="Proteomes" id="UP001054837"/>
    </source>
</evidence>
<reference evidence="2 3" key="1">
    <citation type="submission" date="2021-06" db="EMBL/GenBank/DDBJ databases">
        <title>Caerostris darwini draft genome.</title>
        <authorList>
            <person name="Kono N."/>
            <person name="Arakawa K."/>
        </authorList>
    </citation>
    <scope>NUCLEOTIDE SEQUENCE [LARGE SCALE GENOMIC DNA]</scope>
</reference>
<accession>A0AAV4R3Y8</accession>
<dbReference type="AlphaFoldDB" id="A0AAV4R3Y8"/>
<protein>
    <submittedName>
        <fullName evidence="2">Uncharacterized protein</fullName>
    </submittedName>
</protein>
<evidence type="ECO:0000313" key="2">
    <source>
        <dbReference type="EMBL" id="GIY15324.1"/>
    </source>
</evidence>
<feature type="transmembrane region" description="Helical" evidence="1">
    <location>
        <begin position="156"/>
        <end position="178"/>
    </location>
</feature>
<keyword evidence="3" id="KW-1185">Reference proteome</keyword>
<keyword evidence="1" id="KW-0472">Membrane</keyword>
<name>A0AAV4R3Y8_9ARAC</name>
<feature type="transmembrane region" description="Helical" evidence="1">
    <location>
        <begin position="49"/>
        <end position="70"/>
    </location>
</feature>
<gene>
    <name evidence="2" type="primary">AVEN_86550_1</name>
    <name evidence="2" type="ORF">CDAR_116691</name>
</gene>
<proteinExistence type="predicted"/>
<evidence type="ECO:0000256" key="1">
    <source>
        <dbReference type="SAM" id="Phobius"/>
    </source>
</evidence>
<comment type="caution">
    <text evidence="2">The sequence shown here is derived from an EMBL/GenBank/DDBJ whole genome shotgun (WGS) entry which is preliminary data.</text>
</comment>
<organism evidence="2 3">
    <name type="scientific">Caerostris darwini</name>
    <dbReference type="NCBI Taxonomy" id="1538125"/>
    <lineage>
        <taxon>Eukaryota</taxon>
        <taxon>Metazoa</taxon>
        <taxon>Ecdysozoa</taxon>
        <taxon>Arthropoda</taxon>
        <taxon>Chelicerata</taxon>
        <taxon>Arachnida</taxon>
        <taxon>Araneae</taxon>
        <taxon>Araneomorphae</taxon>
        <taxon>Entelegynae</taxon>
        <taxon>Araneoidea</taxon>
        <taxon>Araneidae</taxon>
        <taxon>Caerostris</taxon>
    </lineage>
</organism>
<dbReference type="Proteomes" id="UP001054837">
    <property type="component" value="Unassembled WGS sequence"/>
</dbReference>
<keyword evidence="1" id="KW-1133">Transmembrane helix</keyword>
<feature type="transmembrane region" description="Helical" evidence="1">
    <location>
        <begin position="76"/>
        <end position="99"/>
    </location>
</feature>
<dbReference type="EMBL" id="BPLQ01005517">
    <property type="protein sequence ID" value="GIY15324.1"/>
    <property type="molecule type" value="Genomic_DNA"/>
</dbReference>
<sequence>MDIGNLAKKVDQCPPETFSQSKQLKILRQKAKIEAIQEYIQDIFSIPSLFINMVNLLMCVTEIIMIKKLMNSGLSYLLAVEVITAIVTLGCLCITLWIASAPPIMERKFKEAFYKKARLSILAGNLDKETCIKKWLFDKPEFVFSGCNILPYRRKLIYFAVLCLTAVAFMDTELFEIIEVFDT</sequence>
<keyword evidence="1" id="KW-0812">Transmembrane</keyword>